<proteinExistence type="predicted"/>
<dbReference type="RefSeq" id="WP_111320327.1">
    <property type="nucleotide sequence ID" value="NZ_QKZT01000012.1"/>
</dbReference>
<keyword evidence="2" id="KW-1185">Reference proteome</keyword>
<sequence length="258" mass="30510">MRTLNRRIILINQTFDQGQLDMRKLELNEIETFVLDPVDLFAKIDWTKFEDSVEVLNMVYADLFEAMVIDDKSLLCYWPTFNSSDEQWFELLSQCKPAGIQVQVTYTNDNFGNAREMLPEFQRLWKSFILFMIETLCEDIKLNEEFEEIACLNNLNESILLFKIIENGESRYSYLLSKETMIESEPSLESQRKLGSDNMPLFADFEGLMEELRDTIDLGDYQTTFVNRGMEKKYFNSLLKKYSSNNLIKHWIENYSQN</sequence>
<name>A0A2W7QNQ8_9BACT</name>
<dbReference type="Proteomes" id="UP000248882">
    <property type="component" value="Unassembled WGS sequence"/>
</dbReference>
<gene>
    <name evidence="1" type="ORF">LV85_02739</name>
</gene>
<protein>
    <submittedName>
        <fullName evidence="1">Uncharacterized protein</fullName>
    </submittedName>
</protein>
<comment type="caution">
    <text evidence="1">The sequence shown here is derived from an EMBL/GenBank/DDBJ whole genome shotgun (WGS) entry which is preliminary data.</text>
</comment>
<reference evidence="1 2" key="1">
    <citation type="submission" date="2018-06" db="EMBL/GenBank/DDBJ databases">
        <title>Genomic Encyclopedia of Archaeal and Bacterial Type Strains, Phase II (KMG-II): from individual species to whole genera.</title>
        <authorList>
            <person name="Goeker M."/>
        </authorList>
    </citation>
    <scope>NUCLEOTIDE SEQUENCE [LARGE SCALE GENOMIC DNA]</scope>
    <source>
        <strain evidence="1 2">DSM 19830</strain>
    </source>
</reference>
<accession>A0A2W7QNQ8</accession>
<evidence type="ECO:0000313" key="2">
    <source>
        <dbReference type="Proteomes" id="UP000248882"/>
    </source>
</evidence>
<dbReference type="EMBL" id="QKZT01000012">
    <property type="protein sequence ID" value="PZX50123.1"/>
    <property type="molecule type" value="Genomic_DNA"/>
</dbReference>
<dbReference type="OrthoDB" id="823383at2"/>
<dbReference type="AlphaFoldDB" id="A0A2W7QNQ8"/>
<organism evidence="1 2">
    <name type="scientific">Algoriphagus chordae</name>
    <dbReference type="NCBI Taxonomy" id="237019"/>
    <lineage>
        <taxon>Bacteria</taxon>
        <taxon>Pseudomonadati</taxon>
        <taxon>Bacteroidota</taxon>
        <taxon>Cytophagia</taxon>
        <taxon>Cytophagales</taxon>
        <taxon>Cyclobacteriaceae</taxon>
        <taxon>Algoriphagus</taxon>
    </lineage>
</organism>
<evidence type="ECO:0000313" key="1">
    <source>
        <dbReference type="EMBL" id="PZX50123.1"/>
    </source>
</evidence>